<evidence type="ECO:0000313" key="1">
    <source>
        <dbReference type="EMBL" id="GIX88792.1"/>
    </source>
</evidence>
<dbReference type="AlphaFoldDB" id="A0AAV4NV92"/>
<keyword evidence="2" id="KW-1185">Reference proteome</keyword>
<reference evidence="1 2" key="1">
    <citation type="submission" date="2021-06" db="EMBL/GenBank/DDBJ databases">
        <title>Caerostris extrusa draft genome.</title>
        <authorList>
            <person name="Kono N."/>
            <person name="Arakawa K."/>
        </authorList>
    </citation>
    <scope>NUCLEOTIDE SEQUENCE [LARGE SCALE GENOMIC DNA]</scope>
</reference>
<comment type="caution">
    <text evidence="1">The sequence shown here is derived from an EMBL/GenBank/DDBJ whole genome shotgun (WGS) entry which is preliminary data.</text>
</comment>
<gene>
    <name evidence="1" type="ORF">CEXT_193291</name>
</gene>
<protein>
    <submittedName>
        <fullName evidence="1">Uncharacterized protein</fullName>
    </submittedName>
</protein>
<name>A0AAV4NV92_CAEEX</name>
<sequence length="107" mass="12250">MNNSADHLSKKNAIQNFDRIPYADCEALFPGLAFSFPPCVHYVFHSGFHLAFSAVTEVTTRTTGSSFFPFYSLVFVTSLICIKYSKHRFFSIFCHLRGRIRFSKGPR</sequence>
<accession>A0AAV4NV92</accession>
<dbReference type="EMBL" id="BPLR01021360">
    <property type="protein sequence ID" value="GIX88792.1"/>
    <property type="molecule type" value="Genomic_DNA"/>
</dbReference>
<proteinExistence type="predicted"/>
<organism evidence="1 2">
    <name type="scientific">Caerostris extrusa</name>
    <name type="common">Bark spider</name>
    <name type="synonym">Caerostris bankana</name>
    <dbReference type="NCBI Taxonomy" id="172846"/>
    <lineage>
        <taxon>Eukaryota</taxon>
        <taxon>Metazoa</taxon>
        <taxon>Ecdysozoa</taxon>
        <taxon>Arthropoda</taxon>
        <taxon>Chelicerata</taxon>
        <taxon>Arachnida</taxon>
        <taxon>Araneae</taxon>
        <taxon>Araneomorphae</taxon>
        <taxon>Entelegynae</taxon>
        <taxon>Araneoidea</taxon>
        <taxon>Araneidae</taxon>
        <taxon>Caerostris</taxon>
    </lineage>
</organism>
<dbReference type="Proteomes" id="UP001054945">
    <property type="component" value="Unassembled WGS sequence"/>
</dbReference>
<evidence type="ECO:0000313" key="2">
    <source>
        <dbReference type="Proteomes" id="UP001054945"/>
    </source>
</evidence>